<name>A0A165A3J6_9CRUS</name>
<dbReference type="EMBL" id="LRGB01000642">
    <property type="protein sequence ID" value="KZS17135.1"/>
    <property type="molecule type" value="Genomic_DNA"/>
</dbReference>
<organism evidence="1 2">
    <name type="scientific">Daphnia magna</name>
    <dbReference type="NCBI Taxonomy" id="35525"/>
    <lineage>
        <taxon>Eukaryota</taxon>
        <taxon>Metazoa</taxon>
        <taxon>Ecdysozoa</taxon>
        <taxon>Arthropoda</taxon>
        <taxon>Crustacea</taxon>
        <taxon>Branchiopoda</taxon>
        <taxon>Diplostraca</taxon>
        <taxon>Cladocera</taxon>
        <taxon>Anomopoda</taxon>
        <taxon>Daphniidae</taxon>
        <taxon>Daphnia</taxon>
    </lineage>
</organism>
<reference evidence="1 2" key="1">
    <citation type="submission" date="2016-03" db="EMBL/GenBank/DDBJ databases">
        <title>EvidentialGene: Evidence-directed Construction of Genes on Genomes.</title>
        <authorList>
            <person name="Gilbert D.G."/>
            <person name="Choi J.-H."/>
            <person name="Mockaitis K."/>
            <person name="Colbourne J."/>
            <person name="Pfrender M."/>
        </authorList>
    </citation>
    <scope>NUCLEOTIDE SEQUENCE [LARGE SCALE GENOMIC DNA]</scope>
    <source>
        <strain evidence="1 2">Xinb3</strain>
        <tissue evidence="1">Complete organism</tissue>
    </source>
</reference>
<sequence>MDKRFKAKSGQLCRCIRLSIQGCMDNLGVMMLGYTYSSRCCFSSEKERETRECNGALHHPRKKEQKRTISYEFFLKQRKLAGQRERKERKKKASDDVSFRAVAKPAIKEKTPLLIIPKKLFRMQ</sequence>
<gene>
    <name evidence="1" type="ORF">APZ42_016690</name>
</gene>
<accession>A0A165A3J6</accession>
<keyword evidence="2" id="KW-1185">Reference proteome</keyword>
<dbReference type="AlphaFoldDB" id="A0A165A3J6"/>
<evidence type="ECO:0000313" key="2">
    <source>
        <dbReference type="Proteomes" id="UP000076858"/>
    </source>
</evidence>
<proteinExistence type="predicted"/>
<evidence type="ECO:0000313" key="1">
    <source>
        <dbReference type="EMBL" id="KZS17135.1"/>
    </source>
</evidence>
<dbReference type="Proteomes" id="UP000076858">
    <property type="component" value="Unassembled WGS sequence"/>
</dbReference>
<comment type="caution">
    <text evidence="1">The sequence shown here is derived from an EMBL/GenBank/DDBJ whole genome shotgun (WGS) entry which is preliminary data.</text>
</comment>
<protein>
    <submittedName>
        <fullName evidence="1">Uncharacterized protein</fullName>
    </submittedName>
</protein>